<protein>
    <submittedName>
        <fullName evidence="1">Uncharacterized protein</fullName>
    </submittedName>
</protein>
<accession>M1IDR6</accession>
<reference evidence="1 2" key="1">
    <citation type="journal article" date="2013" name="Nature">
        <title>Abundant SAR11 viruses in the ocean.</title>
        <authorList>
            <person name="Zhao Y."/>
            <person name="Temperton B."/>
            <person name="Thrash J.C."/>
            <person name="Schwalbach M.S."/>
            <person name="Vergin K.L."/>
            <person name="Landry Z.C."/>
            <person name="Ellisman M."/>
            <person name="Deerinck T."/>
            <person name="Sullivan M.B."/>
            <person name="Giovannoni S.J."/>
        </authorList>
    </citation>
    <scope>NUCLEOTIDE SEQUENCE [LARGE SCALE GENOMIC DNA]</scope>
</reference>
<keyword evidence="2" id="KW-1185">Reference proteome</keyword>
<proteinExistence type="predicted"/>
<evidence type="ECO:0000313" key="2">
    <source>
        <dbReference type="Proteomes" id="UP000011294"/>
    </source>
</evidence>
<sequence length="86" mass="10108">MIHKFIYKTLTVRSDMFNNKLKEQVQKMTVQVADLTAQVTQLTTAIHKIHRRKQAEIKVNDSMKLTPQLEDYSSKSNWTIFGKRRA</sequence>
<organism evidence="1 2">
    <name type="scientific">Pelagibacter phage HTVC011P</name>
    <dbReference type="NCBI Taxonomy" id="1283078"/>
    <lineage>
        <taxon>Viruses</taxon>
        <taxon>Duplodnaviria</taxon>
        <taxon>Heunggongvirae</taxon>
        <taxon>Uroviricota</taxon>
        <taxon>Caudoviricetes</taxon>
        <taxon>Autographivirales</taxon>
        <taxon>Stopavirus</taxon>
        <taxon>Stopavirus HTVC011P</taxon>
    </lineage>
</organism>
<dbReference type="EMBL" id="KC465900">
    <property type="protein sequence ID" value="AGE60536.1"/>
    <property type="molecule type" value="Genomic_DNA"/>
</dbReference>
<dbReference type="GeneID" id="14697488"/>
<name>M1IDR6_9CAUD</name>
<evidence type="ECO:0000313" key="1">
    <source>
        <dbReference type="EMBL" id="AGE60536.1"/>
    </source>
</evidence>
<dbReference type="KEGG" id="vg:14697488"/>
<dbReference type="Proteomes" id="UP000011294">
    <property type="component" value="Genome"/>
</dbReference>
<dbReference type="RefSeq" id="YP_007517766.1">
    <property type="nucleotide sequence ID" value="NC_020482.1"/>
</dbReference>